<evidence type="ECO:0000259" key="8">
    <source>
        <dbReference type="Pfam" id="PF00266"/>
    </source>
</evidence>
<dbReference type="EC" id="2.6.1.45" evidence="9"/>
<evidence type="ECO:0000256" key="2">
    <source>
        <dbReference type="ARBA" id="ARBA00009236"/>
    </source>
</evidence>
<evidence type="ECO:0000313" key="9">
    <source>
        <dbReference type="EMBL" id="QDQ42569.1"/>
    </source>
</evidence>
<dbReference type="PANTHER" id="PTHR21152">
    <property type="entry name" value="AMINOTRANSFERASE CLASS V"/>
    <property type="match status" value="1"/>
</dbReference>
<gene>
    <name evidence="9" type="ORF">kam1_1344</name>
</gene>
<dbReference type="KEGG" id="mkc:kam1_1344"/>
<dbReference type="InterPro" id="IPR000192">
    <property type="entry name" value="Aminotrans_V_dom"/>
</dbReference>
<evidence type="ECO:0000256" key="4">
    <source>
        <dbReference type="ARBA" id="ARBA00022679"/>
    </source>
</evidence>
<feature type="domain" description="Aminotransferase class V" evidence="8">
    <location>
        <begin position="45"/>
        <end position="339"/>
    </location>
</feature>
<dbReference type="InterPro" id="IPR024169">
    <property type="entry name" value="SP_NH2Trfase/AEP_transaminase"/>
</dbReference>
<comment type="similarity">
    <text evidence="2">Belongs to the class-V pyridoxal-phosphate-dependent aminotransferase family.</text>
</comment>
<dbReference type="GO" id="GO:0019265">
    <property type="term" value="P:glycine biosynthetic process, by transamination of glyoxylate"/>
    <property type="evidence" value="ECO:0007669"/>
    <property type="project" value="TreeGrafter"/>
</dbReference>
<dbReference type="STRING" id="1202785.A946_01800"/>
<dbReference type="Pfam" id="PF00266">
    <property type="entry name" value="Aminotran_5"/>
    <property type="match status" value="1"/>
</dbReference>
<evidence type="ECO:0000256" key="1">
    <source>
        <dbReference type="ARBA" id="ARBA00001933"/>
    </source>
</evidence>
<feature type="modified residue" description="N6-(pyridoxal phosphate)lysine" evidence="7">
    <location>
        <position position="202"/>
    </location>
</feature>
<dbReference type="InterPro" id="IPR015421">
    <property type="entry name" value="PyrdxlP-dep_Trfase_major"/>
</dbReference>
<evidence type="ECO:0000256" key="6">
    <source>
        <dbReference type="PIRSR" id="PIRSR000524-1"/>
    </source>
</evidence>
<proteinExistence type="inferred from homology"/>
<dbReference type="SUPFAM" id="SSF53383">
    <property type="entry name" value="PLP-dependent transferases"/>
    <property type="match status" value="1"/>
</dbReference>
<reference evidence="10" key="1">
    <citation type="submission" date="2019-03" db="EMBL/GenBank/DDBJ databases">
        <title>Complete genome of Methylacidiphilum kamchatkense Kam1.</title>
        <authorList>
            <person name="Kruse T."/>
            <person name="Murarilal Ratnadevi C."/>
            <person name="Erikstad H.-A."/>
            <person name="Birkeland N.-K."/>
        </authorList>
    </citation>
    <scope>NUCLEOTIDE SEQUENCE [LARGE SCALE GENOMIC DNA]</scope>
    <source>
        <strain evidence="10">kam1</strain>
    </source>
</reference>
<dbReference type="GO" id="GO:0004760">
    <property type="term" value="F:L-serine-pyruvate transaminase activity"/>
    <property type="evidence" value="ECO:0007669"/>
    <property type="project" value="UniProtKB-EC"/>
</dbReference>
<organism evidence="9 10">
    <name type="scientific">Methylacidiphilum kamchatkense Kam1</name>
    <dbReference type="NCBI Taxonomy" id="1202785"/>
    <lineage>
        <taxon>Bacteria</taxon>
        <taxon>Pseudomonadati</taxon>
        <taxon>Verrucomicrobiota</taxon>
        <taxon>Methylacidiphilae</taxon>
        <taxon>Methylacidiphilales</taxon>
        <taxon>Methylacidiphilaceae</taxon>
        <taxon>Methylacidiphilum (ex Ratnadevi et al. 2023)</taxon>
    </lineage>
</organism>
<dbReference type="PIRSF" id="PIRSF000524">
    <property type="entry name" value="SPT"/>
    <property type="match status" value="1"/>
</dbReference>
<dbReference type="AlphaFoldDB" id="A0A516TMV0"/>
<evidence type="ECO:0000256" key="7">
    <source>
        <dbReference type="PIRSR" id="PIRSR000524-50"/>
    </source>
</evidence>
<accession>A0A516TMV0</accession>
<feature type="binding site" evidence="6">
    <location>
        <position position="349"/>
    </location>
    <ligand>
        <name>substrate</name>
    </ligand>
</feature>
<dbReference type="GO" id="GO:0008453">
    <property type="term" value="F:alanine-glyoxylate transaminase activity"/>
    <property type="evidence" value="ECO:0007669"/>
    <property type="project" value="UniProtKB-EC"/>
</dbReference>
<keyword evidence="3 9" id="KW-0032">Aminotransferase</keyword>
<dbReference type="PANTHER" id="PTHR21152:SF40">
    <property type="entry name" value="ALANINE--GLYOXYLATE AMINOTRANSFERASE"/>
    <property type="match status" value="1"/>
</dbReference>
<dbReference type="EC" id="2.6.1.44" evidence="9"/>
<dbReference type="GO" id="GO:0050281">
    <property type="term" value="F:L-serine-glyoxylate transaminase activity"/>
    <property type="evidence" value="ECO:0007669"/>
    <property type="project" value="UniProtKB-EC"/>
</dbReference>
<dbReference type="InterPro" id="IPR015424">
    <property type="entry name" value="PyrdxlP-dep_Trfase"/>
</dbReference>
<keyword evidence="4 9" id="KW-0808">Transferase</keyword>
<dbReference type="Gene3D" id="3.40.640.10">
    <property type="entry name" value="Type I PLP-dependent aspartate aminotransferase-like (Major domain)"/>
    <property type="match status" value="1"/>
</dbReference>
<keyword evidence="5 7" id="KW-0663">Pyridoxal phosphate</keyword>
<evidence type="ECO:0000256" key="5">
    <source>
        <dbReference type="ARBA" id="ARBA00022898"/>
    </source>
</evidence>
<dbReference type="Gene3D" id="3.90.1150.10">
    <property type="entry name" value="Aspartate Aminotransferase, domain 1"/>
    <property type="match status" value="1"/>
</dbReference>
<evidence type="ECO:0000256" key="3">
    <source>
        <dbReference type="ARBA" id="ARBA00022576"/>
    </source>
</evidence>
<name>A0A516TMV0_9BACT</name>
<evidence type="ECO:0000313" key="10">
    <source>
        <dbReference type="Proteomes" id="UP000315925"/>
    </source>
</evidence>
<dbReference type="EMBL" id="CP037899">
    <property type="protein sequence ID" value="QDQ42569.1"/>
    <property type="molecule type" value="Genomic_DNA"/>
</dbReference>
<dbReference type="EC" id="2.6.1.51" evidence="9"/>
<comment type="cofactor">
    <cofactor evidence="1 7">
        <name>pyridoxal 5'-phosphate</name>
        <dbReference type="ChEBI" id="CHEBI:597326"/>
    </cofactor>
</comment>
<dbReference type="Proteomes" id="UP000315925">
    <property type="component" value="Chromosome"/>
</dbReference>
<protein>
    <submittedName>
        <fullName evidence="9">Alanine-glyoxylate aminotransferase</fullName>
        <ecNumber evidence="9">2.6.1.44</ecNumber>
        <ecNumber evidence="9">2.6.1.45</ecNumber>
        <ecNumber evidence="9">2.6.1.51</ecNumber>
    </submittedName>
</protein>
<sequence length="375" mass="41739">MDSMSFPIQPFHIPKRLLMGPGPSPVHPSVLEKMSCAPIGHLDPLFLSLMEEIKTMLRAVFQTSNEFTFPISGTGSAGMEFCLVNLLEPHDRVLVGINGLFGRRMADLAIKLGAEVKTLEVPWGQSIEAEQLKEAIKKERPKIVALVHAETSTGICNPMEELAPIVAESGALFILDTVTSLGGSPVFIDQWKVDATFSATQKCIGSPPGLSPVSFSPRALEVIAKRKTKIPSWYFDCSLLYGYWGQERLYHHTAPINNNYGLHQSLRLILEEGLQNRWQRHYQAHLMLKEGIAQLGLKFFTPEDRRLWQLNAITVPDETIEAALRKKLLDAYGIEIGPGLGPLKGKIWRIGLMAEGARKENIEILLEALKNILSR</sequence>
<dbReference type="InterPro" id="IPR015422">
    <property type="entry name" value="PyrdxlP-dep_Trfase_small"/>
</dbReference>
<dbReference type="FunFam" id="3.40.640.10:FF:000027">
    <property type="entry name" value="Serine--pyruvate aminotransferase, mitochondrial"/>
    <property type="match status" value="1"/>
</dbReference>